<feature type="region of interest" description="Disordered" evidence="2">
    <location>
        <begin position="35"/>
        <end position="103"/>
    </location>
</feature>
<comment type="caution">
    <text evidence="3">The sequence shown here is derived from an EMBL/GenBank/DDBJ whole genome shotgun (WGS) entry which is preliminary data.</text>
</comment>
<evidence type="ECO:0000313" key="3">
    <source>
        <dbReference type="EMBL" id="KAA6377978.1"/>
    </source>
</evidence>
<reference evidence="3 4" key="1">
    <citation type="submission" date="2019-03" db="EMBL/GenBank/DDBJ databases">
        <title>Single cell metagenomics reveals metabolic interactions within the superorganism composed of flagellate Streblomastix strix and complex community of Bacteroidetes bacteria on its surface.</title>
        <authorList>
            <person name="Treitli S.C."/>
            <person name="Kolisko M."/>
            <person name="Husnik F."/>
            <person name="Keeling P."/>
            <person name="Hampl V."/>
        </authorList>
    </citation>
    <scope>NUCLEOTIDE SEQUENCE [LARGE SCALE GENOMIC DNA]</scope>
    <source>
        <strain evidence="3">ST1C</strain>
    </source>
</reference>
<feature type="region of interest" description="Disordered" evidence="2">
    <location>
        <begin position="598"/>
        <end position="618"/>
    </location>
</feature>
<protein>
    <submittedName>
        <fullName evidence="3">Uncharacterized protein</fullName>
    </submittedName>
</protein>
<feature type="region of interest" description="Disordered" evidence="2">
    <location>
        <begin position="463"/>
        <end position="484"/>
    </location>
</feature>
<feature type="compositionally biased region" description="Polar residues" evidence="2">
    <location>
        <begin position="92"/>
        <end position="103"/>
    </location>
</feature>
<evidence type="ECO:0000256" key="2">
    <source>
        <dbReference type="SAM" id="MobiDB-lite"/>
    </source>
</evidence>
<dbReference type="EMBL" id="SNRW01009455">
    <property type="protein sequence ID" value="KAA6377978.1"/>
    <property type="molecule type" value="Genomic_DNA"/>
</dbReference>
<feature type="coiled-coil region" evidence="1">
    <location>
        <begin position="334"/>
        <end position="403"/>
    </location>
</feature>
<feature type="compositionally biased region" description="Basic and acidic residues" evidence="2">
    <location>
        <begin position="41"/>
        <end position="51"/>
    </location>
</feature>
<proteinExistence type="predicted"/>
<evidence type="ECO:0000256" key="1">
    <source>
        <dbReference type="SAM" id="Coils"/>
    </source>
</evidence>
<evidence type="ECO:0000313" key="4">
    <source>
        <dbReference type="Proteomes" id="UP000324800"/>
    </source>
</evidence>
<accession>A0A5J4V5D2</accession>
<gene>
    <name evidence="3" type="ORF">EZS28_026494</name>
</gene>
<feature type="compositionally biased region" description="Basic and acidic residues" evidence="2">
    <location>
        <begin position="598"/>
        <end position="617"/>
    </location>
</feature>
<sequence>MKYKEKDLGDVLKGASSLSSMDFILGIPKDVKSLMQSQERQQQELEKERTMKSSVQDEDGTIQQQQVESQSQENINSLNITNNTIPTIPENDYQQQNSTNRQSDQTFSQIFTNNKQYYFNPPPRRPFSLNPKVPELDNTDRPKSHSTIIPMVAQQTQFIQMQDWNLQEDQLNHYEKDQQKQIQKQNMFHRKLQVLNELRYQSVLNDKQAKRNTIRELKNEQIEEITPQLTYSQFKEDYKSQKVAEIVDDIQNRNKSLKSKKNTSEQQTSNQTPSTITNQTHQFLREIRSDPVYPSPFTLSGDTHEPVIRRPRQKEYRQKIVDDKDRMKLHSYMYDKAQIEIDQEMQNGNQLNQQKQQQLQERQREMVNEGDVIKIPQMHNTEQQQYEQQQQQMIDDQNNLQQEAELQLQPGQTYRTITFASPRMHSVFRQMPRVEVKVSNIVTVTSPPQITHSPWNIIYDQQQGEEQDQVQKERTEQDQVDDEMKQKQVFLTQEQQQQQDQLILEQQQQQQQQLYDSTIQEQNNLDKDKMQVYNLDQGLSAIHQVVSPVTHAPIIATSQLTPAMIAQEKLIHTENWRQVKQDKIEPIEQTKEIISKDTFRDKNKDKNKDKTKKKDDEISQFEKQYKQYEYERRKSKTEQSLQETENERLERERIKEKKNYEQDQKIQQKIEKMNEQDKEQEQVLEEEQEDQLQTKRSNLFDQQLLNSDGTRYRITVPINRKAISIERPTTSDNLKEAFNLSQKKETPKTIQGRILADIQHNENILPPRDETMPKLIHFRLPEEYPRQYFEKRVEEEE</sequence>
<dbReference type="AlphaFoldDB" id="A0A5J4V5D2"/>
<feature type="compositionally biased region" description="Basic and acidic residues" evidence="2">
    <location>
        <begin position="469"/>
        <end position="484"/>
    </location>
</feature>
<feature type="compositionally biased region" description="Low complexity" evidence="2">
    <location>
        <begin position="63"/>
        <end position="91"/>
    </location>
</feature>
<name>A0A5J4V5D2_9EUKA</name>
<feature type="compositionally biased region" description="Polar residues" evidence="2">
    <location>
        <begin position="264"/>
        <end position="278"/>
    </location>
</feature>
<organism evidence="3 4">
    <name type="scientific">Streblomastix strix</name>
    <dbReference type="NCBI Taxonomy" id="222440"/>
    <lineage>
        <taxon>Eukaryota</taxon>
        <taxon>Metamonada</taxon>
        <taxon>Preaxostyla</taxon>
        <taxon>Oxymonadida</taxon>
        <taxon>Streblomastigidae</taxon>
        <taxon>Streblomastix</taxon>
    </lineage>
</organism>
<dbReference type="Proteomes" id="UP000324800">
    <property type="component" value="Unassembled WGS sequence"/>
</dbReference>
<keyword evidence="1" id="KW-0175">Coiled coil</keyword>
<feature type="region of interest" description="Disordered" evidence="2">
    <location>
        <begin position="255"/>
        <end position="278"/>
    </location>
</feature>
<feature type="region of interest" description="Disordered" evidence="2">
    <location>
        <begin position="630"/>
        <end position="649"/>
    </location>
</feature>